<feature type="chain" id="PRO_5035328275" description="Secreted protein" evidence="1">
    <location>
        <begin position="19"/>
        <end position="84"/>
    </location>
</feature>
<evidence type="ECO:0000313" key="3">
    <source>
        <dbReference type="Proteomes" id="UP000729402"/>
    </source>
</evidence>
<comment type="caution">
    <text evidence="2">The sequence shown here is derived from an EMBL/GenBank/DDBJ whole genome shotgun (WGS) entry which is preliminary data.</text>
</comment>
<evidence type="ECO:0008006" key="4">
    <source>
        <dbReference type="Google" id="ProtNLM"/>
    </source>
</evidence>
<reference evidence="2" key="1">
    <citation type="journal article" date="2021" name="bioRxiv">
        <title>Whole Genome Assembly and Annotation of Northern Wild Rice, Zizania palustris L., Supports a Whole Genome Duplication in the Zizania Genus.</title>
        <authorList>
            <person name="Haas M."/>
            <person name="Kono T."/>
            <person name="Macchietto M."/>
            <person name="Millas R."/>
            <person name="McGilp L."/>
            <person name="Shao M."/>
            <person name="Duquette J."/>
            <person name="Hirsch C.N."/>
            <person name="Kimball J."/>
        </authorList>
    </citation>
    <scope>NUCLEOTIDE SEQUENCE</scope>
    <source>
        <tissue evidence="2">Fresh leaf tissue</tissue>
    </source>
</reference>
<accession>A0A8J6BV05</accession>
<dbReference type="AlphaFoldDB" id="A0A8J6BV05"/>
<name>A0A8J6BV05_ZIZPA</name>
<protein>
    <recommendedName>
        <fullName evidence="4">Secreted protein</fullName>
    </recommendedName>
</protein>
<reference evidence="2" key="2">
    <citation type="submission" date="2021-02" db="EMBL/GenBank/DDBJ databases">
        <authorList>
            <person name="Kimball J.A."/>
            <person name="Haas M.W."/>
            <person name="Macchietto M."/>
            <person name="Kono T."/>
            <person name="Duquette J."/>
            <person name="Shao M."/>
        </authorList>
    </citation>
    <scope>NUCLEOTIDE SEQUENCE</scope>
    <source>
        <tissue evidence="2">Fresh leaf tissue</tissue>
    </source>
</reference>
<dbReference type="EMBL" id="JAAALK010000080">
    <property type="protein sequence ID" value="KAG8094271.1"/>
    <property type="molecule type" value="Genomic_DNA"/>
</dbReference>
<feature type="signal peptide" evidence="1">
    <location>
        <begin position="1"/>
        <end position="18"/>
    </location>
</feature>
<dbReference type="Proteomes" id="UP000729402">
    <property type="component" value="Unassembled WGS sequence"/>
</dbReference>
<keyword evidence="1" id="KW-0732">Signal</keyword>
<sequence length="84" mass="8874">MSCAAVGVLFRLFGLYSSLESKALLDGGSSCLHGWLIILLGAGMDGPKEKVAYFVQQDKAAGNRILCPSPPPIVLCTCDLCRSV</sequence>
<evidence type="ECO:0000256" key="1">
    <source>
        <dbReference type="SAM" id="SignalP"/>
    </source>
</evidence>
<evidence type="ECO:0000313" key="2">
    <source>
        <dbReference type="EMBL" id="KAG8094271.1"/>
    </source>
</evidence>
<gene>
    <name evidence="2" type="ORF">GUJ93_ZPchr0012g19238</name>
</gene>
<keyword evidence="3" id="KW-1185">Reference proteome</keyword>
<proteinExistence type="predicted"/>
<organism evidence="2 3">
    <name type="scientific">Zizania palustris</name>
    <name type="common">Northern wild rice</name>
    <dbReference type="NCBI Taxonomy" id="103762"/>
    <lineage>
        <taxon>Eukaryota</taxon>
        <taxon>Viridiplantae</taxon>
        <taxon>Streptophyta</taxon>
        <taxon>Embryophyta</taxon>
        <taxon>Tracheophyta</taxon>
        <taxon>Spermatophyta</taxon>
        <taxon>Magnoliopsida</taxon>
        <taxon>Liliopsida</taxon>
        <taxon>Poales</taxon>
        <taxon>Poaceae</taxon>
        <taxon>BOP clade</taxon>
        <taxon>Oryzoideae</taxon>
        <taxon>Oryzeae</taxon>
        <taxon>Zizaniinae</taxon>
        <taxon>Zizania</taxon>
    </lineage>
</organism>